<dbReference type="STRING" id="395965.Msil_3134"/>
<dbReference type="KEGG" id="msl:Msil_3134"/>
<keyword evidence="4 6" id="KW-1133">Transmembrane helix</keyword>
<evidence type="ECO:0000256" key="3">
    <source>
        <dbReference type="ARBA" id="ARBA00022692"/>
    </source>
</evidence>
<evidence type="ECO:0000256" key="6">
    <source>
        <dbReference type="SAM" id="Phobius"/>
    </source>
</evidence>
<feature type="transmembrane region" description="Helical" evidence="6">
    <location>
        <begin position="77"/>
        <end position="96"/>
    </location>
</feature>
<dbReference type="GO" id="GO:0005886">
    <property type="term" value="C:plasma membrane"/>
    <property type="evidence" value="ECO:0007669"/>
    <property type="project" value="UniProtKB-SubCell"/>
</dbReference>
<dbReference type="GO" id="GO:0022904">
    <property type="term" value="P:respiratory electron transport chain"/>
    <property type="evidence" value="ECO:0007669"/>
    <property type="project" value="InterPro"/>
</dbReference>
<dbReference type="GO" id="GO:0009055">
    <property type="term" value="F:electron transfer activity"/>
    <property type="evidence" value="ECO:0007669"/>
    <property type="project" value="InterPro"/>
</dbReference>
<evidence type="ECO:0000256" key="1">
    <source>
        <dbReference type="ARBA" id="ARBA00004651"/>
    </source>
</evidence>
<evidence type="ECO:0000256" key="5">
    <source>
        <dbReference type="ARBA" id="ARBA00023136"/>
    </source>
</evidence>
<feature type="transmembrane region" description="Helical" evidence="6">
    <location>
        <begin position="237"/>
        <end position="259"/>
    </location>
</feature>
<proteinExistence type="predicted"/>
<comment type="subcellular location">
    <subcellularLocation>
        <location evidence="1">Cell membrane</location>
        <topology evidence="1">Multi-pass membrane protein</topology>
    </subcellularLocation>
</comment>
<evidence type="ECO:0000256" key="2">
    <source>
        <dbReference type="ARBA" id="ARBA00022475"/>
    </source>
</evidence>
<dbReference type="Gene3D" id="1.20.950.20">
    <property type="entry name" value="Transmembrane di-heme cytochromes, Chain C"/>
    <property type="match status" value="1"/>
</dbReference>
<dbReference type="AlphaFoldDB" id="B8EMB5"/>
<evidence type="ECO:0000313" key="9">
    <source>
        <dbReference type="Proteomes" id="UP000002257"/>
    </source>
</evidence>
<sequence length="265" mass="28788">MSASNQFVETPDVLDAPDLLGDQGLIAPAAEAIEQRPRNERRVWDFPVRVFHWTLVGAIVGAFVTNRLGVSYFKYHVWFGYTVLVLVAFRIVWGFVGTKHALFRSFLKGPAATVRYAANLARGSGARFAGHNPLGAWMVILLLGGLGAQAVAGLFSNDEIFNTGPLAGYVTKDLSLLLTSAHRRIFYWIAAAIGLHILAVVIHKRFEQPDIIKAMFTGKKARDNVAADEEIATSRGWLAAILIVSLGAALALVVSYAPAPIDDAF</sequence>
<reference evidence="8 9" key="1">
    <citation type="journal article" date="2010" name="J. Bacteriol.">
        <title>Complete genome sequence of the aerobic facultative methanotroph Methylocella silvestris BL2.</title>
        <authorList>
            <person name="Chen Y."/>
            <person name="Crombie A."/>
            <person name="Rahman M.T."/>
            <person name="Dedysh S.N."/>
            <person name="Liesack W."/>
            <person name="Stott M.B."/>
            <person name="Alam M."/>
            <person name="Theisen A.R."/>
            <person name="Murrell J.C."/>
            <person name="Dunfield P.F."/>
        </authorList>
    </citation>
    <scope>NUCLEOTIDE SEQUENCE [LARGE SCALE GENOMIC DNA]</scope>
    <source>
        <strain evidence="9">DSM 15510 / CIP 108128 / LMG 27833 / NCIMB 13906 / BL2</strain>
    </source>
</reference>
<dbReference type="SUPFAM" id="SSF81342">
    <property type="entry name" value="Transmembrane di-heme cytochromes"/>
    <property type="match status" value="1"/>
</dbReference>
<dbReference type="eggNOG" id="COG3658">
    <property type="taxonomic scope" value="Bacteria"/>
</dbReference>
<organism evidence="8 9">
    <name type="scientific">Methylocella silvestris (strain DSM 15510 / CIP 108128 / LMG 27833 / NCIMB 13906 / BL2)</name>
    <dbReference type="NCBI Taxonomy" id="395965"/>
    <lineage>
        <taxon>Bacteria</taxon>
        <taxon>Pseudomonadati</taxon>
        <taxon>Pseudomonadota</taxon>
        <taxon>Alphaproteobacteria</taxon>
        <taxon>Hyphomicrobiales</taxon>
        <taxon>Beijerinckiaceae</taxon>
        <taxon>Methylocella</taxon>
    </lineage>
</organism>
<dbReference type="InterPro" id="IPR016174">
    <property type="entry name" value="Di-haem_cyt_TM"/>
</dbReference>
<keyword evidence="3 6" id="KW-0812">Transmembrane</keyword>
<evidence type="ECO:0000256" key="4">
    <source>
        <dbReference type="ARBA" id="ARBA00022989"/>
    </source>
</evidence>
<dbReference type="Pfam" id="PF01292">
    <property type="entry name" value="Ni_hydr_CYTB"/>
    <property type="match status" value="1"/>
</dbReference>
<dbReference type="EMBL" id="CP001280">
    <property type="protein sequence ID" value="ACK52043.1"/>
    <property type="molecule type" value="Genomic_DNA"/>
</dbReference>
<feature type="domain" description="Cytochrome b561 bacterial/Ni-hydrogenase" evidence="7">
    <location>
        <begin position="43"/>
        <end position="218"/>
    </location>
</feature>
<evidence type="ECO:0000313" key="8">
    <source>
        <dbReference type="EMBL" id="ACK52043.1"/>
    </source>
</evidence>
<protein>
    <submittedName>
        <fullName evidence="8">Cytochrome B561</fullName>
    </submittedName>
</protein>
<dbReference type="PANTHER" id="PTHR30485">
    <property type="entry name" value="NI/FE-HYDROGENASE 1 B-TYPE CYTOCHROME SUBUNIT"/>
    <property type="match status" value="1"/>
</dbReference>
<dbReference type="InterPro" id="IPR011577">
    <property type="entry name" value="Cyt_b561_bac/Ni-Hgenase"/>
</dbReference>
<feature type="transmembrane region" description="Helical" evidence="6">
    <location>
        <begin position="46"/>
        <end position="65"/>
    </location>
</feature>
<feature type="transmembrane region" description="Helical" evidence="6">
    <location>
        <begin position="134"/>
        <end position="155"/>
    </location>
</feature>
<keyword evidence="5 6" id="KW-0472">Membrane</keyword>
<dbReference type="OrthoDB" id="196472at2"/>
<name>B8EMB5_METSB</name>
<accession>B8EMB5</accession>
<gene>
    <name evidence="8" type="ordered locus">Msil_3134</name>
</gene>
<dbReference type="Proteomes" id="UP000002257">
    <property type="component" value="Chromosome"/>
</dbReference>
<evidence type="ECO:0000259" key="7">
    <source>
        <dbReference type="Pfam" id="PF01292"/>
    </source>
</evidence>
<keyword evidence="2" id="KW-1003">Cell membrane</keyword>
<dbReference type="RefSeq" id="WP_012592112.1">
    <property type="nucleotide sequence ID" value="NC_011666.1"/>
</dbReference>
<dbReference type="GO" id="GO:0020037">
    <property type="term" value="F:heme binding"/>
    <property type="evidence" value="ECO:0007669"/>
    <property type="project" value="TreeGrafter"/>
</dbReference>
<dbReference type="InterPro" id="IPR051542">
    <property type="entry name" value="Hydrogenase_cytochrome"/>
</dbReference>
<dbReference type="HOGENOM" id="CLU_078451_0_0_5"/>
<keyword evidence="9" id="KW-1185">Reference proteome</keyword>
<feature type="transmembrane region" description="Helical" evidence="6">
    <location>
        <begin position="185"/>
        <end position="203"/>
    </location>
</feature>
<dbReference type="PANTHER" id="PTHR30485:SF2">
    <property type="entry name" value="BLL0597 PROTEIN"/>
    <property type="match status" value="1"/>
</dbReference>